<organism evidence="2 3">
    <name type="scientific">Mugilogobius chulae</name>
    <name type="common">yellowstripe goby</name>
    <dbReference type="NCBI Taxonomy" id="88201"/>
    <lineage>
        <taxon>Eukaryota</taxon>
        <taxon>Metazoa</taxon>
        <taxon>Chordata</taxon>
        <taxon>Craniata</taxon>
        <taxon>Vertebrata</taxon>
        <taxon>Euteleostomi</taxon>
        <taxon>Actinopterygii</taxon>
        <taxon>Neopterygii</taxon>
        <taxon>Teleostei</taxon>
        <taxon>Neoteleostei</taxon>
        <taxon>Acanthomorphata</taxon>
        <taxon>Gobiaria</taxon>
        <taxon>Gobiiformes</taxon>
        <taxon>Gobioidei</taxon>
        <taxon>Gobiidae</taxon>
        <taxon>Gobionellinae</taxon>
        <taxon>Mugilogobius</taxon>
    </lineage>
</organism>
<evidence type="ECO:0000256" key="1">
    <source>
        <dbReference type="SAM" id="MobiDB-lite"/>
    </source>
</evidence>
<feature type="compositionally biased region" description="Polar residues" evidence="1">
    <location>
        <begin position="44"/>
        <end position="54"/>
    </location>
</feature>
<evidence type="ECO:0000313" key="3">
    <source>
        <dbReference type="Proteomes" id="UP001460270"/>
    </source>
</evidence>
<protein>
    <submittedName>
        <fullName evidence="2">Uncharacterized protein</fullName>
    </submittedName>
</protein>
<dbReference type="Proteomes" id="UP001460270">
    <property type="component" value="Unassembled WGS sequence"/>
</dbReference>
<gene>
    <name evidence="2" type="ORF">WMY93_012066</name>
</gene>
<proteinExistence type="predicted"/>
<accession>A0AAW0P5N3</accession>
<reference evidence="3" key="1">
    <citation type="submission" date="2024-04" db="EMBL/GenBank/DDBJ databases">
        <title>Salinicola lusitanus LLJ914,a marine bacterium isolated from the Okinawa Trough.</title>
        <authorList>
            <person name="Li J."/>
        </authorList>
    </citation>
    <scope>NUCLEOTIDE SEQUENCE [LARGE SCALE GENOMIC DNA]</scope>
</reference>
<feature type="compositionally biased region" description="Basic and acidic residues" evidence="1">
    <location>
        <begin position="56"/>
        <end position="70"/>
    </location>
</feature>
<feature type="region of interest" description="Disordered" evidence="1">
    <location>
        <begin position="33"/>
        <end position="70"/>
    </location>
</feature>
<evidence type="ECO:0000313" key="2">
    <source>
        <dbReference type="EMBL" id="KAK7916305.1"/>
    </source>
</evidence>
<sequence length="116" mass="13347">MLVFQDHRGAFSRLAWNWGIVEISLEEKELGMFEKRPSPPGRSIFTQKQTHQSQEGGKERKGKGEGERLGLGECKFGVPDLLNKIPQMSQRHTLVSYRHYTGFRLVLLIRVDVHKS</sequence>
<dbReference type="EMBL" id="JBBPFD010000008">
    <property type="protein sequence ID" value="KAK7916305.1"/>
    <property type="molecule type" value="Genomic_DNA"/>
</dbReference>
<name>A0AAW0P5N3_9GOBI</name>
<dbReference type="AlphaFoldDB" id="A0AAW0P5N3"/>
<keyword evidence="3" id="KW-1185">Reference proteome</keyword>
<comment type="caution">
    <text evidence="2">The sequence shown here is derived from an EMBL/GenBank/DDBJ whole genome shotgun (WGS) entry which is preliminary data.</text>
</comment>